<dbReference type="Gene3D" id="3.50.30.50">
    <property type="entry name" value="Putative cyclase"/>
    <property type="match status" value="1"/>
</dbReference>
<name>K1R8F4_9ZZZZ</name>
<dbReference type="InterPro" id="IPR037175">
    <property type="entry name" value="KFase_sf"/>
</dbReference>
<evidence type="ECO:0000313" key="1">
    <source>
        <dbReference type="EMBL" id="EKC45207.1"/>
    </source>
</evidence>
<dbReference type="PANTHER" id="PTHR31118:SF12">
    <property type="entry name" value="CYCLASE-LIKE PROTEIN 2"/>
    <property type="match status" value="1"/>
</dbReference>
<dbReference type="InterPro" id="IPR007325">
    <property type="entry name" value="KFase/CYL"/>
</dbReference>
<dbReference type="EMBL" id="AJWY01013976">
    <property type="protein sequence ID" value="EKC45207.1"/>
    <property type="molecule type" value="Genomic_DNA"/>
</dbReference>
<proteinExistence type="predicted"/>
<dbReference type="PANTHER" id="PTHR31118">
    <property type="entry name" value="CYCLASE-LIKE PROTEIN 2"/>
    <property type="match status" value="1"/>
</dbReference>
<accession>K1R8F4</accession>
<comment type="caution">
    <text evidence="1">The sequence shown here is derived from an EMBL/GenBank/DDBJ whole genome shotgun (WGS) entry which is preliminary data.</text>
</comment>
<dbReference type="GO" id="GO:0019441">
    <property type="term" value="P:L-tryptophan catabolic process to kynurenine"/>
    <property type="evidence" value="ECO:0007669"/>
    <property type="project" value="InterPro"/>
</dbReference>
<reference evidence="1" key="1">
    <citation type="journal article" date="2013" name="Environ. Microbiol.">
        <title>Microbiota from the distal guts of lean and obese adolescents exhibit partial functional redundancy besides clear differences in community structure.</title>
        <authorList>
            <person name="Ferrer M."/>
            <person name="Ruiz A."/>
            <person name="Lanza F."/>
            <person name="Haange S.B."/>
            <person name="Oberbach A."/>
            <person name="Till H."/>
            <person name="Bargiela R."/>
            <person name="Campoy C."/>
            <person name="Segura M.T."/>
            <person name="Richter M."/>
            <person name="von Bergen M."/>
            <person name="Seifert J."/>
            <person name="Suarez A."/>
        </authorList>
    </citation>
    <scope>NUCLEOTIDE SEQUENCE</scope>
</reference>
<sequence>MLEVSPGIITGSVVEEYFPRRAERILLKSGGRAFIHRSAADAMAYFGYKLVGTDSLDVEPPQSENYETHKALLGQNIAVLEGLDLSDVANGEYFLIAPPLKIESAEASPVRAMLITDYVFWSGKPEA</sequence>
<protein>
    <submittedName>
        <fullName evidence="1">Cyclase family protein</fullName>
    </submittedName>
</protein>
<dbReference type="GO" id="GO:0004061">
    <property type="term" value="F:arylformamidase activity"/>
    <property type="evidence" value="ECO:0007669"/>
    <property type="project" value="InterPro"/>
</dbReference>
<gene>
    <name evidence="1" type="ORF">LEA_20337</name>
</gene>
<organism evidence="1">
    <name type="scientific">human gut metagenome</name>
    <dbReference type="NCBI Taxonomy" id="408170"/>
    <lineage>
        <taxon>unclassified sequences</taxon>
        <taxon>metagenomes</taxon>
        <taxon>organismal metagenomes</taxon>
    </lineage>
</organism>
<dbReference type="SUPFAM" id="SSF102198">
    <property type="entry name" value="Putative cyclase"/>
    <property type="match status" value="1"/>
</dbReference>
<dbReference type="AlphaFoldDB" id="K1R8F4"/>